<dbReference type="GO" id="GO:0004462">
    <property type="term" value="F:lactoylglutathione lyase activity"/>
    <property type="evidence" value="ECO:0007669"/>
    <property type="project" value="TreeGrafter"/>
</dbReference>
<dbReference type="PANTHER" id="PTHR46036:SF5">
    <property type="entry name" value="LACTOYLGLUTATHIONE LYASE"/>
    <property type="match status" value="1"/>
</dbReference>
<dbReference type="PROSITE" id="PS51819">
    <property type="entry name" value="VOC"/>
    <property type="match status" value="1"/>
</dbReference>
<feature type="domain" description="VOC" evidence="1">
    <location>
        <begin position="2"/>
        <end position="118"/>
    </location>
</feature>
<gene>
    <name evidence="2" type="ORF">SAMN04488065_1321</name>
</gene>
<evidence type="ECO:0000313" key="3">
    <source>
        <dbReference type="Proteomes" id="UP000236755"/>
    </source>
</evidence>
<reference evidence="2 3" key="1">
    <citation type="submission" date="2016-10" db="EMBL/GenBank/DDBJ databases">
        <authorList>
            <person name="de Groot N.N."/>
        </authorList>
    </citation>
    <scope>NUCLEOTIDE SEQUENCE [LARGE SCALE GENOMIC DNA]</scope>
    <source>
        <strain evidence="2 3">CGMCC 1.8712</strain>
    </source>
</reference>
<accession>A0A1H3X2Z0</accession>
<dbReference type="OrthoDB" id="358887at2157"/>
<dbReference type="EMBL" id="FNQT01000001">
    <property type="protein sequence ID" value="SDZ93756.1"/>
    <property type="molecule type" value="Genomic_DNA"/>
</dbReference>
<name>A0A1H3X2Z0_9EURY</name>
<keyword evidence="3" id="KW-1185">Reference proteome</keyword>
<dbReference type="PANTHER" id="PTHR46036">
    <property type="entry name" value="LACTOYLGLUTATHIONE LYASE"/>
    <property type="match status" value="1"/>
</dbReference>
<dbReference type="GO" id="GO:0005737">
    <property type="term" value="C:cytoplasm"/>
    <property type="evidence" value="ECO:0007669"/>
    <property type="project" value="TreeGrafter"/>
</dbReference>
<dbReference type="InterPro" id="IPR029068">
    <property type="entry name" value="Glyas_Bleomycin-R_OHBP_Dase"/>
</dbReference>
<dbReference type="GO" id="GO:0019243">
    <property type="term" value="P:methylglyoxal catabolic process to D-lactate via S-lactoyl-glutathione"/>
    <property type="evidence" value="ECO:0007669"/>
    <property type="project" value="TreeGrafter"/>
</dbReference>
<dbReference type="Pfam" id="PF00903">
    <property type="entry name" value="Glyoxalase"/>
    <property type="match status" value="1"/>
</dbReference>
<keyword evidence="2" id="KW-0456">Lyase</keyword>
<dbReference type="STRING" id="555874.SAMN04488065_1321"/>
<protein>
    <submittedName>
        <fullName evidence="2">Lactoylglutathione lyase</fullName>
    </submittedName>
</protein>
<proteinExistence type="predicted"/>
<dbReference type="InterPro" id="IPR037523">
    <property type="entry name" value="VOC_core"/>
</dbReference>
<sequence>MDVLHTAIEVSDLDETRVFYEDLLGLDRSRQYELNGVTNYYVTGAGPGELQFRVVDDAPDPTGIEHIAVAADDVDTTVEDAADRGVPVQQEPRTLERVNRRLAILTDPDGYTVHVIEDL</sequence>
<organism evidence="2 3">
    <name type="scientific">Haloplanus vescus</name>
    <dbReference type="NCBI Taxonomy" id="555874"/>
    <lineage>
        <taxon>Archaea</taxon>
        <taxon>Methanobacteriati</taxon>
        <taxon>Methanobacteriota</taxon>
        <taxon>Stenosarchaea group</taxon>
        <taxon>Halobacteria</taxon>
        <taxon>Halobacteriales</taxon>
        <taxon>Haloferacaceae</taxon>
        <taxon>Haloplanus</taxon>
    </lineage>
</organism>
<dbReference type="SUPFAM" id="SSF54593">
    <property type="entry name" value="Glyoxalase/Bleomycin resistance protein/Dihydroxybiphenyl dioxygenase"/>
    <property type="match status" value="1"/>
</dbReference>
<dbReference type="InterPro" id="IPR004360">
    <property type="entry name" value="Glyas_Fos-R_dOase_dom"/>
</dbReference>
<dbReference type="RefSeq" id="WP_092633088.1">
    <property type="nucleotide sequence ID" value="NZ_FNQT01000001.1"/>
</dbReference>
<evidence type="ECO:0000259" key="1">
    <source>
        <dbReference type="PROSITE" id="PS51819"/>
    </source>
</evidence>
<evidence type="ECO:0000313" key="2">
    <source>
        <dbReference type="EMBL" id="SDZ93756.1"/>
    </source>
</evidence>
<dbReference type="AlphaFoldDB" id="A0A1H3X2Z0"/>
<dbReference type="Gene3D" id="3.10.180.10">
    <property type="entry name" value="2,3-Dihydroxybiphenyl 1,2-Dioxygenase, domain 1"/>
    <property type="match status" value="1"/>
</dbReference>
<dbReference type="Proteomes" id="UP000236755">
    <property type="component" value="Unassembled WGS sequence"/>
</dbReference>